<protein>
    <submittedName>
        <fullName evidence="4">Transferase family protein</fullName>
    </submittedName>
</protein>
<dbReference type="InterPro" id="IPR050317">
    <property type="entry name" value="Plant_Fungal_Acyltransferase"/>
</dbReference>
<dbReference type="GeneID" id="37227754"/>
<evidence type="ECO:0000313" key="4">
    <source>
        <dbReference type="EMBL" id="RAK97279.1"/>
    </source>
</evidence>
<organism evidence="4 5">
    <name type="scientific">Aspergillus ibericus CBS 121593</name>
    <dbReference type="NCBI Taxonomy" id="1448316"/>
    <lineage>
        <taxon>Eukaryota</taxon>
        <taxon>Fungi</taxon>
        <taxon>Dikarya</taxon>
        <taxon>Ascomycota</taxon>
        <taxon>Pezizomycotina</taxon>
        <taxon>Eurotiomycetes</taxon>
        <taxon>Eurotiomycetidae</taxon>
        <taxon>Eurotiales</taxon>
        <taxon>Aspergillaceae</taxon>
        <taxon>Aspergillus</taxon>
        <taxon>Aspergillus subgen. Circumdati</taxon>
    </lineage>
</organism>
<feature type="domain" description="Trichothecene 3-O-acetyltransferase-like N-terminal" evidence="3">
    <location>
        <begin position="17"/>
        <end position="169"/>
    </location>
</feature>
<dbReference type="Pfam" id="PF22664">
    <property type="entry name" value="TRI-like_N"/>
    <property type="match status" value="1"/>
</dbReference>
<evidence type="ECO:0000259" key="3">
    <source>
        <dbReference type="Pfam" id="PF22664"/>
    </source>
</evidence>
<keyword evidence="1 4" id="KW-0808">Transferase</keyword>
<keyword evidence="5" id="KW-1185">Reference proteome</keyword>
<dbReference type="OrthoDB" id="417877at2759"/>
<dbReference type="RefSeq" id="XP_025571607.1">
    <property type="nucleotide sequence ID" value="XM_025722889.1"/>
</dbReference>
<dbReference type="AlphaFoldDB" id="A0A395GP80"/>
<name>A0A395GP80_9EURO</name>
<evidence type="ECO:0000313" key="5">
    <source>
        <dbReference type="Proteomes" id="UP000249402"/>
    </source>
</evidence>
<dbReference type="Proteomes" id="UP000249402">
    <property type="component" value="Unassembled WGS sequence"/>
</dbReference>
<accession>A0A395GP80</accession>
<evidence type="ECO:0000256" key="1">
    <source>
        <dbReference type="ARBA" id="ARBA00022679"/>
    </source>
</evidence>
<reference evidence="4 5" key="1">
    <citation type="submission" date="2018-02" db="EMBL/GenBank/DDBJ databases">
        <title>The genomes of Aspergillus section Nigri reveals drivers in fungal speciation.</title>
        <authorList>
            <consortium name="DOE Joint Genome Institute"/>
            <person name="Vesth T.C."/>
            <person name="Nybo J."/>
            <person name="Theobald S."/>
            <person name="Brandl J."/>
            <person name="Frisvad J.C."/>
            <person name="Nielsen K.F."/>
            <person name="Lyhne E.K."/>
            <person name="Kogle M.E."/>
            <person name="Kuo A."/>
            <person name="Riley R."/>
            <person name="Clum A."/>
            <person name="Nolan M."/>
            <person name="Lipzen A."/>
            <person name="Salamov A."/>
            <person name="Henrissat B."/>
            <person name="Wiebenga A."/>
            <person name="De vries R.P."/>
            <person name="Grigoriev I.V."/>
            <person name="Mortensen U.H."/>
            <person name="Andersen M.R."/>
            <person name="Baker S.E."/>
        </authorList>
    </citation>
    <scope>NUCLEOTIDE SEQUENCE [LARGE SCALE GENOMIC DNA]</scope>
    <source>
        <strain evidence="4 5">CBS 121593</strain>
    </source>
</reference>
<dbReference type="GO" id="GO:0016747">
    <property type="term" value="F:acyltransferase activity, transferring groups other than amino-acyl groups"/>
    <property type="evidence" value="ECO:0007669"/>
    <property type="project" value="TreeGrafter"/>
</dbReference>
<evidence type="ECO:0000256" key="2">
    <source>
        <dbReference type="ARBA" id="ARBA00023315"/>
    </source>
</evidence>
<dbReference type="Gene3D" id="3.30.559.10">
    <property type="entry name" value="Chloramphenicol acetyltransferase-like domain"/>
    <property type="match status" value="2"/>
</dbReference>
<dbReference type="InterPro" id="IPR054710">
    <property type="entry name" value="Tri101-like_N"/>
</dbReference>
<sequence length="489" mass="53549">MAHTQDLLGQLPILQSYTHLLLCFPLPTPSTILSTLEDAIQQLFTLIPILAGQVINEDVSATSSGTFTVLPMSPRPSPIIRIVDHTSNPSVPSYSSLRQAHFPSHMLPGALFSPPRPAFPIPYPEDTDPIPVLDLQANLLHGGLLLTLAAQHNIIDASGIFQVASLLARLTRGESIPTAEIHEANRDRRNLISLYADHEPLCDDYTNYKPPTIPRAPPNLTALFPTFQWANFHFPQRSVQAIYTLAAQSPSDSHHGETVNITPNDALTAFIWQRLTHVRLQHSSIPPIPTTTIAIAPPPISKLTRALDLRRTLHLTPAYLGHTIRTATLRLPMTDIATLPLSGLADRLRSQVLALRTPDAVRDYATFLSREPDKRKIAYAGGEFNPRTDFSCSSVAHVDLARLGLGMGMGGKKKGEVVARCEGVRRPEAGVLPGGCYLAAAGRWYGNGTGADGEEEEERGVEALICLDGWEMEGLKAEEEWKKWVEFVG</sequence>
<dbReference type="PANTHER" id="PTHR31642">
    <property type="entry name" value="TRICHOTHECENE 3-O-ACETYLTRANSFERASE"/>
    <property type="match status" value="1"/>
</dbReference>
<dbReference type="PANTHER" id="PTHR31642:SF270">
    <property type="entry name" value="O-ACYLTRANSFERASE AUSQ"/>
    <property type="match status" value="1"/>
</dbReference>
<dbReference type="InterPro" id="IPR023213">
    <property type="entry name" value="CAT-like_dom_sf"/>
</dbReference>
<gene>
    <name evidence="4" type="ORF">BO80DRAFT_467872</name>
</gene>
<dbReference type="STRING" id="1448316.A0A395GP80"/>
<proteinExistence type="predicted"/>
<keyword evidence="2" id="KW-0012">Acyltransferase</keyword>
<dbReference type="EMBL" id="KZ824464">
    <property type="protein sequence ID" value="RAK97279.1"/>
    <property type="molecule type" value="Genomic_DNA"/>
</dbReference>
<dbReference type="VEuPathDB" id="FungiDB:BO80DRAFT_467872"/>